<sequence length="336" mass="36918">MSVRTHSPSPRRVDAIDESTGAGAEVPAPVRRRPTGQSWRTRLEITVLVGPALVMFLSFVIFPVAMAAFYGFFQWKGYGPPTDFVGLQNYLTIFQDSAFLEALMHNGIIVVLSLVLQGPAAILLALLLNRRMRGQSVIRVLIFIPYVISEVVVGTGWSLMLQTTGALNGFLENIGLGALAQDWLSDPAIAMWTLMLIITWKYIGFAVIIFLAGLQGIPEELTEAAQIDGASFWQIQRRITLPLLGPTLRIWAFLSIIGSLQLFDLVYIVWGQYVASTAGTSTMATYMVASGRNSGNYGFGNAVAVVMFVISLIIALLYQRYVMRRDTEGAITEGQK</sequence>
<evidence type="ECO:0000256" key="4">
    <source>
        <dbReference type="ARBA" id="ARBA00022692"/>
    </source>
</evidence>
<organism evidence="10 11">
    <name type="scientific">Paramicrobacterium agarici</name>
    <dbReference type="NCBI Taxonomy" id="630514"/>
    <lineage>
        <taxon>Bacteria</taxon>
        <taxon>Bacillati</taxon>
        <taxon>Actinomycetota</taxon>
        <taxon>Actinomycetes</taxon>
        <taxon>Micrococcales</taxon>
        <taxon>Microbacteriaceae</taxon>
        <taxon>Paramicrobacterium</taxon>
    </lineage>
</organism>
<feature type="region of interest" description="Disordered" evidence="8">
    <location>
        <begin position="1"/>
        <end position="33"/>
    </location>
</feature>
<keyword evidence="3" id="KW-1003">Cell membrane</keyword>
<evidence type="ECO:0000256" key="6">
    <source>
        <dbReference type="ARBA" id="ARBA00023136"/>
    </source>
</evidence>
<keyword evidence="2 7" id="KW-0813">Transport</keyword>
<dbReference type="EMBL" id="PDJE01000001">
    <property type="protein sequence ID" value="PFG30545.1"/>
    <property type="molecule type" value="Genomic_DNA"/>
</dbReference>
<name>A0A2A9DWN2_9MICO</name>
<dbReference type="RefSeq" id="WP_098406987.1">
    <property type="nucleotide sequence ID" value="NZ_VFRB01000001.1"/>
</dbReference>
<feature type="transmembrane region" description="Helical" evidence="7">
    <location>
        <begin position="107"/>
        <end position="128"/>
    </location>
</feature>
<dbReference type="PROSITE" id="PS50928">
    <property type="entry name" value="ABC_TM1"/>
    <property type="match status" value="1"/>
</dbReference>
<feature type="transmembrane region" description="Helical" evidence="7">
    <location>
        <begin position="189"/>
        <end position="212"/>
    </location>
</feature>
<evidence type="ECO:0000256" key="1">
    <source>
        <dbReference type="ARBA" id="ARBA00004651"/>
    </source>
</evidence>
<evidence type="ECO:0000259" key="9">
    <source>
        <dbReference type="PROSITE" id="PS50928"/>
    </source>
</evidence>
<dbReference type="PANTHER" id="PTHR30193">
    <property type="entry name" value="ABC TRANSPORTER PERMEASE PROTEIN"/>
    <property type="match status" value="1"/>
</dbReference>
<keyword evidence="4 7" id="KW-0812">Transmembrane</keyword>
<comment type="similarity">
    <text evidence="7">Belongs to the binding-protein-dependent transport system permease family.</text>
</comment>
<dbReference type="InterPro" id="IPR000515">
    <property type="entry name" value="MetI-like"/>
</dbReference>
<dbReference type="Pfam" id="PF00528">
    <property type="entry name" value="BPD_transp_1"/>
    <property type="match status" value="1"/>
</dbReference>
<feature type="transmembrane region" description="Helical" evidence="7">
    <location>
        <begin position="140"/>
        <end position="160"/>
    </location>
</feature>
<dbReference type="PANTHER" id="PTHR30193:SF37">
    <property type="entry name" value="INNER MEMBRANE ABC TRANSPORTER PERMEASE PROTEIN YCJO"/>
    <property type="match status" value="1"/>
</dbReference>
<accession>A0A2A9DWN2</accession>
<protein>
    <submittedName>
        <fullName evidence="10">Carbohydrate ABC transporter membrane protein 1 (CUT1 family)</fullName>
    </submittedName>
</protein>
<keyword evidence="11" id="KW-1185">Reference proteome</keyword>
<dbReference type="GO" id="GO:0055085">
    <property type="term" value="P:transmembrane transport"/>
    <property type="evidence" value="ECO:0007669"/>
    <property type="project" value="InterPro"/>
</dbReference>
<comment type="subcellular location">
    <subcellularLocation>
        <location evidence="1 7">Cell membrane</location>
        <topology evidence="1 7">Multi-pass membrane protein</topology>
    </subcellularLocation>
</comment>
<evidence type="ECO:0000256" key="2">
    <source>
        <dbReference type="ARBA" id="ARBA00022448"/>
    </source>
</evidence>
<feature type="transmembrane region" description="Helical" evidence="7">
    <location>
        <begin position="47"/>
        <end position="73"/>
    </location>
</feature>
<dbReference type="GO" id="GO:0005886">
    <property type="term" value="C:plasma membrane"/>
    <property type="evidence" value="ECO:0007669"/>
    <property type="project" value="UniProtKB-SubCell"/>
</dbReference>
<dbReference type="AlphaFoldDB" id="A0A2A9DWN2"/>
<evidence type="ECO:0000256" key="3">
    <source>
        <dbReference type="ARBA" id="ARBA00022475"/>
    </source>
</evidence>
<feature type="domain" description="ABC transmembrane type-1" evidence="9">
    <location>
        <begin position="103"/>
        <end position="318"/>
    </location>
</feature>
<dbReference type="Proteomes" id="UP000221369">
    <property type="component" value="Unassembled WGS sequence"/>
</dbReference>
<dbReference type="InterPro" id="IPR051393">
    <property type="entry name" value="ABC_transporter_permease"/>
</dbReference>
<evidence type="ECO:0000256" key="5">
    <source>
        <dbReference type="ARBA" id="ARBA00022989"/>
    </source>
</evidence>
<evidence type="ECO:0000256" key="8">
    <source>
        <dbReference type="SAM" id="MobiDB-lite"/>
    </source>
</evidence>
<keyword evidence="6 7" id="KW-0472">Membrane</keyword>
<dbReference type="OrthoDB" id="9805974at2"/>
<keyword evidence="5 7" id="KW-1133">Transmembrane helix</keyword>
<evidence type="ECO:0000256" key="7">
    <source>
        <dbReference type="RuleBase" id="RU363032"/>
    </source>
</evidence>
<dbReference type="CDD" id="cd06261">
    <property type="entry name" value="TM_PBP2"/>
    <property type="match status" value="1"/>
</dbReference>
<gene>
    <name evidence="10" type="ORF">ATJ78_1478</name>
</gene>
<dbReference type="Gene3D" id="1.10.3720.10">
    <property type="entry name" value="MetI-like"/>
    <property type="match status" value="1"/>
</dbReference>
<feature type="transmembrane region" description="Helical" evidence="7">
    <location>
        <begin position="297"/>
        <end position="318"/>
    </location>
</feature>
<dbReference type="InterPro" id="IPR035906">
    <property type="entry name" value="MetI-like_sf"/>
</dbReference>
<reference evidence="10 11" key="1">
    <citation type="submission" date="2017-10" db="EMBL/GenBank/DDBJ databases">
        <title>Sequencing the genomes of 1000 actinobacteria strains.</title>
        <authorList>
            <person name="Klenk H.-P."/>
        </authorList>
    </citation>
    <scope>NUCLEOTIDE SEQUENCE [LARGE SCALE GENOMIC DNA]</scope>
    <source>
        <strain evidence="10 11">DSM 21798</strain>
    </source>
</reference>
<comment type="caution">
    <text evidence="10">The sequence shown here is derived from an EMBL/GenBank/DDBJ whole genome shotgun (WGS) entry which is preliminary data.</text>
</comment>
<evidence type="ECO:0000313" key="11">
    <source>
        <dbReference type="Proteomes" id="UP000221369"/>
    </source>
</evidence>
<feature type="transmembrane region" description="Helical" evidence="7">
    <location>
        <begin position="248"/>
        <end position="270"/>
    </location>
</feature>
<dbReference type="SUPFAM" id="SSF161098">
    <property type="entry name" value="MetI-like"/>
    <property type="match status" value="1"/>
</dbReference>
<proteinExistence type="inferred from homology"/>
<evidence type="ECO:0000313" key="10">
    <source>
        <dbReference type="EMBL" id="PFG30545.1"/>
    </source>
</evidence>